<dbReference type="InterPro" id="IPR036034">
    <property type="entry name" value="PDZ_sf"/>
</dbReference>
<dbReference type="Gene3D" id="2.30.42.10">
    <property type="match status" value="1"/>
</dbReference>
<evidence type="ECO:0000256" key="1">
    <source>
        <dbReference type="SAM" id="MobiDB-lite"/>
    </source>
</evidence>
<feature type="compositionally biased region" description="Basic and acidic residues" evidence="1">
    <location>
        <begin position="121"/>
        <end position="135"/>
    </location>
</feature>
<name>A0A494W1U2_9SPHN</name>
<evidence type="ECO:0000259" key="2">
    <source>
        <dbReference type="PROSITE" id="PS50106"/>
    </source>
</evidence>
<dbReference type="InterPro" id="IPR001478">
    <property type="entry name" value="PDZ"/>
</dbReference>
<proteinExistence type="predicted"/>
<feature type="domain" description="PDZ" evidence="2">
    <location>
        <begin position="11"/>
        <end position="73"/>
    </location>
</feature>
<dbReference type="AlphaFoldDB" id="A0A494W1U2"/>
<dbReference type="InterPro" id="IPR041489">
    <property type="entry name" value="PDZ_6"/>
</dbReference>
<feature type="region of interest" description="Disordered" evidence="1">
    <location>
        <begin position="113"/>
        <end position="135"/>
    </location>
</feature>
<dbReference type="Pfam" id="PF17820">
    <property type="entry name" value="PDZ_6"/>
    <property type="match status" value="1"/>
</dbReference>
<dbReference type="SUPFAM" id="SSF50156">
    <property type="entry name" value="PDZ domain-like"/>
    <property type="match status" value="1"/>
</dbReference>
<dbReference type="EMBL" id="AP018664">
    <property type="protein sequence ID" value="BBD97148.1"/>
    <property type="molecule type" value="Genomic_DNA"/>
</dbReference>
<gene>
    <name evidence="3" type="ORF">SAMIE_1006490</name>
</gene>
<dbReference type="PROSITE" id="PS50106">
    <property type="entry name" value="PDZ"/>
    <property type="match status" value="1"/>
</dbReference>
<dbReference type="Proteomes" id="UP000279959">
    <property type="component" value="Chromosome"/>
</dbReference>
<evidence type="ECO:0000313" key="3">
    <source>
        <dbReference type="EMBL" id="BBD97148.1"/>
    </source>
</evidence>
<organism evidence="3 4">
    <name type="scientific">Sphingobium amiense</name>
    <dbReference type="NCBI Taxonomy" id="135719"/>
    <lineage>
        <taxon>Bacteria</taxon>
        <taxon>Pseudomonadati</taxon>
        <taxon>Pseudomonadota</taxon>
        <taxon>Alphaproteobacteria</taxon>
        <taxon>Sphingomonadales</taxon>
        <taxon>Sphingomonadaceae</taxon>
        <taxon>Sphingobium</taxon>
    </lineage>
</organism>
<evidence type="ECO:0000313" key="4">
    <source>
        <dbReference type="Proteomes" id="UP000279959"/>
    </source>
</evidence>
<reference evidence="3 4" key="1">
    <citation type="submission" date="2018-05" db="EMBL/GenBank/DDBJ databases">
        <title>Complete Genome Sequence of the Nonylphenol-Degrading Bacterium Sphingobium amiense DSM 16289T.</title>
        <authorList>
            <person name="Ootsuka M."/>
            <person name="Nishizawa T."/>
            <person name="Ohta H."/>
        </authorList>
    </citation>
    <scope>NUCLEOTIDE SEQUENCE [LARGE SCALE GENOMIC DNA]</scope>
    <source>
        <strain evidence="3 4">DSM 16289</strain>
    </source>
</reference>
<dbReference type="KEGG" id="sami:SAMIE_1006490"/>
<protein>
    <recommendedName>
        <fullName evidence="2">PDZ domain-containing protein</fullName>
    </recommendedName>
</protein>
<keyword evidence="4" id="KW-1185">Reference proteome</keyword>
<sequence length="135" mass="14528">MLLAAIPLILSMRYPRSPAAAVVVSDAMGLTLGEYAGRRVVVTSLRSRGPADRSGIRVGDLLDAVASRRVSGLIEAQRLIQNRLPCGETLHLHHGPIPYEARIWQCRTPGEGRSRHVAAGQERKGDGTKDIAGRG</sequence>
<accession>A0A494W1U2</accession>